<evidence type="ECO:0000256" key="2">
    <source>
        <dbReference type="SAM" id="MobiDB-lite"/>
    </source>
</evidence>
<evidence type="ECO:0000256" key="1">
    <source>
        <dbReference type="ARBA" id="ARBA00023450"/>
    </source>
</evidence>
<evidence type="ECO:0000259" key="3">
    <source>
        <dbReference type="SMART" id="SM00507"/>
    </source>
</evidence>
<dbReference type="Pfam" id="PF01844">
    <property type="entry name" value="HNH"/>
    <property type="match status" value="1"/>
</dbReference>
<proteinExistence type="inferred from homology"/>
<dbReference type="InterPro" id="IPR003615">
    <property type="entry name" value="HNH_nuc"/>
</dbReference>
<feature type="region of interest" description="Disordered" evidence="2">
    <location>
        <begin position="486"/>
        <end position="512"/>
    </location>
</feature>
<feature type="region of interest" description="Disordered" evidence="2">
    <location>
        <begin position="239"/>
        <end position="258"/>
    </location>
</feature>
<reference evidence="4 5" key="1">
    <citation type="journal article" date="2019" name="Emerg. Microbes Infect.">
        <title>Comprehensive subspecies identification of 175 nontuberculous mycobacteria species based on 7547 genomic profiles.</title>
        <authorList>
            <person name="Matsumoto Y."/>
            <person name="Kinjo T."/>
            <person name="Motooka D."/>
            <person name="Nabeya D."/>
            <person name="Jung N."/>
            <person name="Uechi K."/>
            <person name="Horii T."/>
            <person name="Iida T."/>
            <person name="Fujita J."/>
            <person name="Nakamura S."/>
        </authorList>
    </citation>
    <scope>NUCLEOTIDE SEQUENCE [LARGE SCALE GENOMIC DNA]</scope>
    <source>
        <strain evidence="4 5">JCM 12687</strain>
    </source>
</reference>
<dbReference type="SMART" id="SM00507">
    <property type="entry name" value="HNHc"/>
    <property type="match status" value="1"/>
</dbReference>
<dbReference type="InterPro" id="IPR002711">
    <property type="entry name" value="HNH"/>
</dbReference>
<sequence length="512" mass="56721">MADAAELVAALDALDAAVAHIRELNFTGYEPAARLRALERLETAARREAVAGHDIITSLTQEEPADIGGAVHKVVADWLRISPAEARRRLRTAAQLAPRTSLTGQPLPPELPATAVVWRDGHLDTQHLRVIQSFMRDLPADTPPPIIEEAEVFLADQATQLRPDQLAKVADRYAITINPDGKFSDEDRARQRGFSWSPQRRDGMSIAKLTATPELRANLEAWFARFAAPGMCNPDDPQPCTTGEPPEELARADARGHAQRQHDALNALVRGQLGDPKLGVHKGLPVTVIVSTSLAELSAGTGHAVTAGGTLLPMRDLIRMASHAYHYLAVFDEHQNRPLYLGRTKRIASPDQRIVLYAKDRGCTRPNCDVPGYWTQVHHKKSWARGGTTDITNLTLACKPDNDIAENDWLTTQSANGQTQWIPPPQLDHGQPRINNYHHPERYLPHNISSRMSGRTTAPATRQWTPSASATPRCPARPVLDAVSRRMHPTRQRRRAGRESRSAAQFRRVRRC</sequence>
<dbReference type="InterPro" id="IPR003870">
    <property type="entry name" value="DUF222"/>
</dbReference>
<feature type="compositionally biased region" description="Basic residues" evidence="2">
    <location>
        <begin position="486"/>
        <end position="496"/>
    </location>
</feature>
<protein>
    <recommendedName>
        <fullName evidence="3">HNH nuclease domain-containing protein</fullName>
    </recommendedName>
</protein>
<evidence type="ECO:0000313" key="5">
    <source>
        <dbReference type="Proteomes" id="UP000467379"/>
    </source>
</evidence>
<accession>A0ABM7KTA1</accession>
<gene>
    <name evidence="4" type="ORF">MBRA_45980</name>
</gene>
<organism evidence="4 5">
    <name type="scientific">Mycobacterium branderi</name>
    <dbReference type="NCBI Taxonomy" id="43348"/>
    <lineage>
        <taxon>Bacteria</taxon>
        <taxon>Bacillati</taxon>
        <taxon>Actinomycetota</taxon>
        <taxon>Actinomycetes</taxon>
        <taxon>Mycobacteriales</taxon>
        <taxon>Mycobacteriaceae</taxon>
        <taxon>Mycobacterium</taxon>
    </lineage>
</organism>
<dbReference type="CDD" id="cd00085">
    <property type="entry name" value="HNHc"/>
    <property type="match status" value="1"/>
</dbReference>
<feature type="compositionally biased region" description="Basic and acidic residues" evidence="2">
    <location>
        <begin position="248"/>
        <end position="258"/>
    </location>
</feature>
<keyword evidence="5" id="KW-1185">Reference proteome</keyword>
<dbReference type="EMBL" id="AP022606">
    <property type="protein sequence ID" value="BBZ14403.1"/>
    <property type="molecule type" value="Genomic_DNA"/>
</dbReference>
<feature type="domain" description="HNH nuclease" evidence="3">
    <location>
        <begin position="351"/>
        <end position="403"/>
    </location>
</feature>
<dbReference type="Pfam" id="PF02720">
    <property type="entry name" value="DUF222"/>
    <property type="match status" value="1"/>
</dbReference>
<comment type="similarity">
    <text evidence="1">Belongs to the Rv1128c/1148c/1588c/1702c/1945/3466 family.</text>
</comment>
<evidence type="ECO:0000313" key="4">
    <source>
        <dbReference type="EMBL" id="BBZ14403.1"/>
    </source>
</evidence>
<dbReference type="Proteomes" id="UP000467379">
    <property type="component" value="Chromosome"/>
</dbReference>
<name>A0ABM7KTA1_9MYCO</name>